<dbReference type="OrthoDB" id="294730at2759"/>
<dbReference type="GO" id="GO:0016020">
    <property type="term" value="C:membrane"/>
    <property type="evidence" value="ECO:0007669"/>
    <property type="project" value="UniProtKB-SubCell"/>
</dbReference>
<comment type="subcellular location">
    <subcellularLocation>
        <location evidence="1">Membrane</location>
        <topology evidence="1">Multi-pass membrane protein</topology>
    </subcellularLocation>
</comment>
<accession>A0A0D1YD29</accession>
<dbReference type="STRING" id="1016849.A0A0D1YD29"/>
<proteinExistence type="inferred from homology"/>
<dbReference type="GO" id="GO:0015179">
    <property type="term" value="F:L-amino acid transmembrane transporter activity"/>
    <property type="evidence" value="ECO:0007669"/>
    <property type="project" value="TreeGrafter"/>
</dbReference>
<protein>
    <recommendedName>
        <fullName evidence="8">Amino acid transporter transmembrane domain-containing protein</fullName>
    </recommendedName>
</protein>
<feature type="transmembrane region" description="Helical" evidence="7">
    <location>
        <begin position="85"/>
        <end position="104"/>
    </location>
</feature>
<feature type="transmembrane region" description="Helical" evidence="7">
    <location>
        <begin position="292"/>
        <end position="314"/>
    </location>
</feature>
<name>A0A0D1YD29_9EURO</name>
<evidence type="ECO:0000256" key="4">
    <source>
        <dbReference type="ARBA" id="ARBA00022989"/>
    </source>
</evidence>
<dbReference type="Proteomes" id="UP000053599">
    <property type="component" value="Unassembled WGS sequence"/>
</dbReference>
<evidence type="ECO:0000256" key="5">
    <source>
        <dbReference type="ARBA" id="ARBA00023136"/>
    </source>
</evidence>
<dbReference type="PANTHER" id="PTHR22950">
    <property type="entry name" value="AMINO ACID TRANSPORTER"/>
    <property type="match status" value="1"/>
</dbReference>
<organism evidence="9 10">
    <name type="scientific">Exophiala sideris</name>
    <dbReference type="NCBI Taxonomy" id="1016849"/>
    <lineage>
        <taxon>Eukaryota</taxon>
        <taxon>Fungi</taxon>
        <taxon>Dikarya</taxon>
        <taxon>Ascomycota</taxon>
        <taxon>Pezizomycotina</taxon>
        <taxon>Eurotiomycetes</taxon>
        <taxon>Chaetothyriomycetidae</taxon>
        <taxon>Chaetothyriales</taxon>
        <taxon>Herpotrichiellaceae</taxon>
        <taxon>Exophiala</taxon>
    </lineage>
</organism>
<reference evidence="9 10" key="1">
    <citation type="submission" date="2015-01" db="EMBL/GenBank/DDBJ databases">
        <title>The Genome Sequence of Exophiala sideris CBS121828.</title>
        <authorList>
            <consortium name="The Broad Institute Genomics Platform"/>
            <person name="Cuomo C."/>
            <person name="de Hoog S."/>
            <person name="Gorbushina A."/>
            <person name="Stielow B."/>
            <person name="Teixiera M."/>
            <person name="Abouelleil A."/>
            <person name="Chapman S.B."/>
            <person name="Priest M."/>
            <person name="Young S.K."/>
            <person name="Wortman J."/>
            <person name="Nusbaum C."/>
            <person name="Birren B."/>
        </authorList>
    </citation>
    <scope>NUCLEOTIDE SEQUENCE [LARGE SCALE GENOMIC DNA]</scope>
    <source>
        <strain evidence="9 10">CBS 121828</strain>
    </source>
</reference>
<evidence type="ECO:0000313" key="10">
    <source>
        <dbReference type="Proteomes" id="UP000053599"/>
    </source>
</evidence>
<evidence type="ECO:0000259" key="8">
    <source>
        <dbReference type="Pfam" id="PF01490"/>
    </source>
</evidence>
<keyword evidence="4 7" id="KW-1133">Transmembrane helix</keyword>
<evidence type="ECO:0000256" key="1">
    <source>
        <dbReference type="ARBA" id="ARBA00004141"/>
    </source>
</evidence>
<evidence type="ECO:0000256" key="6">
    <source>
        <dbReference type="SAM" id="MobiDB-lite"/>
    </source>
</evidence>
<feature type="transmembrane region" description="Helical" evidence="7">
    <location>
        <begin position="334"/>
        <end position="353"/>
    </location>
</feature>
<dbReference type="EMBL" id="KN846953">
    <property type="protein sequence ID" value="KIV80877.1"/>
    <property type="molecule type" value="Genomic_DNA"/>
</dbReference>
<evidence type="ECO:0000313" key="9">
    <source>
        <dbReference type="EMBL" id="KIV80877.1"/>
    </source>
</evidence>
<comment type="similarity">
    <text evidence="2">Belongs to the amino acid/polyamine transporter 2 family.</text>
</comment>
<feature type="transmembrane region" description="Helical" evidence="7">
    <location>
        <begin position="110"/>
        <end position="134"/>
    </location>
</feature>
<evidence type="ECO:0000256" key="7">
    <source>
        <dbReference type="SAM" id="Phobius"/>
    </source>
</evidence>
<feature type="transmembrane region" description="Helical" evidence="7">
    <location>
        <begin position="400"/>
        <end position="427"/>
    </location>
</feature>
<feature type="transmembrane region" description="Helical" evidence="7">
    <location>
        <begin position="193"/>
        <end position="209"/>
    </location>
</feature>
<feature type="domain" description="Amino acid transporter transmembrane" evidence="8">
    <location>
        <begin position="79"/>
        <end position="474"/>
    </location>
</feature>
<keyword evidence="3 7" id="KW-0812">Transmembrane</keyword>
<evidence type="ECO:0000256" key="3">
    <source>
        <dbReference type="ARBA" id="ARBA00022692"/>
    </source>
</evidence>
<dbReference type="Pfam" id="PF01490">
    <property type="entry name" value="Aa_trans"/>
    <property type="match status" value="1"/>
</dbReference>
<feature type="transmembrane region" description="Helical" evidence="7">
    <location>
        <begin position="458"/>
        <end position="480"/>
    </location>
</feature>
<keyword evidence="5 7" id="KW-0472">Membrane</keyword>
<dbReference type="AlphaFoldDB" id="A0A0D1YD29"/>
<feature type="transmembrane region" description="Helical" evidence="7">
    <location>
        <begin position="374"/>
        <end position="394"/>
    </location>
</feature>
<feature type="region of interest" description="Disordered" evidence="6">
    <location>
        <begin position="27"/>
        <end position="65"/>
    </location>
</feature>
<evidence type="ECO:0000256" key="2">
    <source>
        <dbReference type="ARBA" id="ARBA00008066"/>
    </source>
</evidence>
<feature type="transmembrane region" description="Helical" evidence="7">
    <location>
        <begin position="216"/>
        <end position="239"/>
    </location>
</feature>
<sequence length="494" mass="53240">MSVPVSNTPATSTVPLFNTPAMSTDYEKYRHKGDGEADGAAPDYRSSTRVGDDSPTDGSGYQDHDVFGDEANAAIRYKTLSWPMVALLMIAEIVSNGMLSLPAATAVVGIVPGVILIAFLGVFALYTSLILIDFKLNHGEVHNMGDAGLIMGGPILREVLAAGTVIFAVFATGSQLLAGQITLNVLSDGKLCLMWYTGIFAIPTLLLSFPRTLDQLSWLCIPSCICIMVAGVVGMAAAGVYPAPDRHIVIAQSASFYDAFVAITNPVFAYAGHFMFFILISEMHSPKDAKKAAWVLQTFATSFYIVFTIVMYIYLGPSVQSPAFSSLPTKWAKATYGIALPNFLIAGSLYSHTAAKLFFIRLFRRTRHLHQHTALGWGTWTILIILANGAAFVLAVGVPIFAYLVSIAASLFASWYTYGIAGAFWLYDAYHGFDRGPLRGVYGFEAWKRSPIKTVTNIATFFAGAFICVAGTYVSIKLIIDAYNSGTVGAPFAC</sequence>
<dbReference type="InterPro" id="IPR013057">
    <property type="entry name" value="AA_transpt_TM"/>
</dbReference>
<dbReference type="PANTHER" id="PTHR22950:SF479">
    <property type="entry name" value="AMINO ACID TRANSPORTER (EUROFUNG)-RELATED"/>
    <property type="match status" value="1"/>
</dbReference>
<feature type="transmembrane region" description="Helical" evidence="7">
    <location>
        <begin position="155"/>
        <end position="173"/>
    </location>
</feature>
<feature type="transmembrane region" description="Helical" evidence="7">
    <location>
        <begin position="259"/>
        <end position="280"/>
    </location>
</feature>
<gene>
    <name evidence="9" type="ORF">PV11_08345</name>
</gene>